<keyword evidence="2" id="KW-1185">Reference proteome</keyword>
<sequence length="77" mass="8612">MDTTGQSAIRTREGGEAETLSQQNTLLTYILASVPKPSVTLIYLVQDRRPMPTWESQYPRVTTMPDVASQGLVDRML</sequence>
<protein>
    <submittedName>
        <fullName evidence="1">Uncharacterized protein</fullName>
    </submittedName>
</protein>
<dbReference type="EMBL" id="SRLO01000463">
    <property type="protein sequence ID" value="TNN55177.1"/>
    <property type="molecule type" value="Genomic_DNA"/>
</dbReference>
<name>A0A4Z2GNP4_9TELE</name>
<evidence type="ECO:0000313" key="1">
    <source>
        <dbReference type="EMBL" id="TNN55177.1"/>
    </source>
</evidence>
<comment type="caution">
    <text evidence="1">The sequence shown here is derived from an EMBL/GenBank/DDBJ whole genome shotgun (WGS) entry which is preliminary data.</text>
</comment>
<evidence type="ECO:0000313" key="2">
    <source>
        <dbReference type="Proteomes" id="UP000314294"/>
    </source>
</evidence>
<dbReference type="Proteomes" id="UP000314294">
    <property type="component" value="Unassembled WGS sequence"/>
</dbReference>
<proteinExistence type="predicted"/>
<gene>
    <name evidence="1" type="ORF">EYF80_034622</name>
</gene>
<dbReference type="AlphaFoldDB" id="A0A4Z2GNP4"/>
<accession>A0A4Z2GNP4</accession>
<reference evidence="1 2" key="1">
    <citation type="submission" date="2019-03" db="EMBL/GenBank/DDBJ databases">
        <title>First draft genome of Liparis tanakae, snailfish: a comprehensive survey of snailfish specific genes.</title>
        <authorList>
            <person name="Kim W."/>
            <person name="Song I."/>
            <person name="Jeong J.-H."/>
            <person name="Kim D."/>
            <person name="Kim S."/>
            <person name="Ryu S."/>
            <person name="Song J.Y."/>
            <person name="Lee S.K."/>
        </authorList>
    </citation>
    <scope>NUCLEOTIDE SEQUENCE [LARGE SCALE GENOMIC DNA]</scope>
    <source>
        <tissue evidence="1">Muscle</tissue>
    </source>
</reference>
<organism evidence="1 2">
    <name type="scientific">Liparis tanakae</name>
    <name type="common">Tanaka's snailfish</name>
    <dbReference type="NCBI Taxonomy" id="230148"/>
    <lineage>
        <taxon>Eukaryota</taxon>
        <taxon>Metazoa</taxon>
        <taxon>Chordata</taxon>
        <taxon>Craniata</taxon>
        <taxon>Vertebrata</taxon>
        <taxon>Euteleostomi</taxon>
        <taxon>Actinopterygii</taxon>
        <taxon>Neopterygii</taxon>
        <taxon>Teleostei</taxon>
        <taxon>Neoteleostei</taxon>
        <taxon>Acanthomorphata</taxon>
        <taxon>Eupercaria</taxon>
        <taxon>Perciformes</taxon>
        <taxon>Cottioidei</taxon>
        <taxon>Cottales</taxon>
        <taxon>Liparidae</taxon>
        <taxon>Liparis</taxon>
    </lineage>
</organism>